<name>A0A4R1HE00_9GAMM</name>
<gene>
    <name evidence="1" type="ORF">DFR30_1813</name>
</gene>
<dbReference type="Proteomes" id="UP000295707">
    <property type="component" value="Unassembled WGS sequence"/>
</dbReference>
<evidence type="ECO:0000313" key="2">
    <source>
        <dbReference type="Proteomes" id="UP000295707"/>
    </source>
</evidence>
<comment type="caution">
    <text evidence="1">The sequence shown here is derived from an EMBL/GenBank/DDBJ whole genome shotgun (WGS) entry which is preliminary data.</text>
</comment>
<accession>A0A4R1HE00</accession>
<sequence>MFMFLLDFSISLFVSLQHKYLIHSFRFSSLPVESFSVFETEISMQQLCNGFHPLQHKSVAFDLHQRPAKCREIYLVLNNILMH</sequence>
<dbReference type="AlphaFoldDB" id="A0A4R1HE00"/>
<keyword evidence="2" id="KW-1185">Reference proteome</keyword>
<evidence type="ECO:0000313" key="1">
    <source>
        <dbReference type="EMBL" id="TCK18535.1"/>
    </source>
</evidence>
<dbReference type="EMBL" id="SMFX01000001">
    <property type="protein sequence ID" value="TCK18535.1"/>
    <property type="molecule type" value="Genomic_DNA"/>
</dbReference>
<proteinExistence type="predicted"/>
<reference evidence="1 2" key="1">
    <citation type="submission" date="2019-03" db="EMBL/GenBank/DDBJ databases">
        <title>Genomic Encyclopedia of Type Strains, Phase IV (KMG-IV): sequencing the most valuable type-strain genomes for metagenomic binning, comparative biology and taxonomic classification.</title>
        <authorList>
            <person name="Goeker M."/>
        </authorList>
    </citation>
    <scope>NUCLEOTIDE SEQUENCE [LARGE SCALE GENOMIC DNA]</scope>
    <source>
        <strain evidence="1 2">DSM 19610</strain>
    </source>
</reference>
<organism evidence="1 2">
    <name type="scientific">Thiogranum longum</name>
    <dbReference type="NCBI Taxonomy" id="1537524"/>
    <lineage>
        <taxon>Bacteria</taxon>
        <taxon>Pseudomonadati</taxon>
        <taxon>Pseudomonadota</taxon>
        <taxon>Gammaproteobacteria</taxon>
        <taxon>Chromatiales</taxon>
        <taxon>Ectothiorhodospiraceae</taxon>
        <taxon>Thiogranum</taxon>
    </lineage>
</organism>
<protein>
    <submittedName>
        <fullName evidence="1">Uncharacterized protein</fullName>
    </submittedName>
</protein>